<dbReference type="EMBL" id="KZ346907">
    <property type="protein sequence ID" value="PIO68819.1"/>
    <property type="molecule type" value="Genomic_DNA"/>
</dbReference>
<feature type="transmembrane region" description="Helical" evidence="1">
    <location>
        <begin position="133"/>
        <end position="152"/>
    </location>
</feature>
<accession>A0A2G9UF07</accession>
<feature type="transmembrane region" description="Helical" evidence="1">
    <location>
        <begin position="74"/>
        <end position="92"/>
    </location>
</feature>
<keyword evidence="3" id="KW-1185">Reference proteome</keyword>
<evidence type="ECO:0000313" key="3">
    <source>
        <dbReference type="Proteomes" id="UP000230423"/>
    </source>
</evidence>
<feature type="transmembrane region" description="Helical" evidence="1">
    <location>
        <begin position="172"/>
        <end position="191"/>
    </location>
</feature>
<dbReference type="OrthoDB" id="5868253at2759"/>
<feature type="transmembrane region" description="Helical" evidence="1">
    <location>
        <begin position="41"/>
        <end position="62"/>
    </location>
</feature>
<dbReference type="Proteomes" id="UP000230423">
    <property type="component" value="Unassembled WGS sequence"/>
</dbReference>
<protein>
    <submittedName>
        <fullName evidence="2">Uncharacterized protein</fullName>
    </submittedName>
</protein>
<keyword evidence="1" id="KW-0472">Membrane</keyword>
<evidence type="ECO:0000256" key="1">
    <source>
        <dbReference type="SAM" id="Phobius"/>
    </source>
</evidence>
<evidence type="ECO:0000313" key="2">
    <source>
        <dbReference type="EMBL" id="PIO68819.1"/>
    </source>
</evidence>
<dbReference type="PANTHER" id="PTHR24224:SF17">
    <property type="entry name" value="G-PROTEIN COUPLED RECEPTORS FAMILY 1 PROFILE DOMAIN-CONTAINING PROTEIN"/>
    <property type="match status" value="1"/>
</dbReference>
<keyword evidence="1" id="KW-0812">Transmembrane</keyword>
<dbReference type="InterPro" id="IPR019426">
    <property type="entry name" value="7TM_GPCR_serpentine_rcpt_Srv"/>
</dbReference>
<dbReference type="PANTHER" id="PTHR24224">
    <property type="entry name" value="CARDIOACCELERATORY PEPTIDE RECEPTOR-RELATED"/>
    <property type="match status" value="1"/>
</dbReference>
<gene>
    <name evidence="2" type="ORF">TELCIR_09378</name>
</gene>
<dbReference type="InterPro" id="IPR052665">
    <property type="entry name" value="Neuropeptide-GPCR"/>
</dbReference>
<keyword evidence="1" id="KW-1133">Transmembrane helix</keyword>
<name>A0A2G9UF07_TELCI</name>
<proteinExistence type="predicted"/>
<dbReference type="Pfam" id="PF10323">
    <property type="entry name" value="7TM_GPCR_Srv"/>
    <property type="match status" value="2"/>
</dbReference>
<dbReference type="AlphaFoldDB" id="A0A2G9UF07"/>
<reference evidence="2 3" key="1">
    <citation type="submission" date="2015-09" db="EMBL/GenBank/DDBJ databases">
        <title>Draft genome of the parasitic nematode Teladorsagia circumcincta isolate WARC Sus (inbred).</title>
        <authorList>
            <person name="Mitreva M."/>
        </authorList>
    </citation>
    <scope>NUCLEOTIDE SEQUENCE [LARGE SCALE GENOMIC DNA]</scope>
    <source>
        <strain evidence="2 3">S</strain>
    </source>
</reference>
<organism evidence="2 3">
    <name type="scientific">Teladorsagia circumcincta</name>
    <name type="common">Brown stomach worm</name>
    <name type="synonym">Ostertagia circumcincta</name>
    <dbReference type="NCBI Taxonomy" id="45464"/>
    <lineage>
        <taxon>Eukaryota</taxon>
        <taxon>Metazoa</taxon>
        <taxon>Ecdysozoa</taxon>
        <taxon>Nematoda</taxon>
        <taxon>Chromadorea</taxon>
        <taxon>Rhabditida</taxon>
        <taxon>Rhabditina</taxon>
        <taxon>Rhabditomorpha</taxon>
        <taxon>Strongyloidea</taxon>
        <taxon>Trichostrongylidae</taxon>
        <taxon>Teladorsagia</taxon>
    </lineage>
</organism>
<feature type="transmembrane region" description="Helical" evidence="1">
    <location>
        <begin position="230"/>
        <end position="250"/>
    </location>
</feature>
<sequence length="272" mass="32077">MIIVVCIKEWKYNHIQRTFYMLIISQIINTSHRWILPTMQWSVPVIYSIPLLVASGATFKAPEDLEIVVAKEKITGIVDIVVMMNYFLFWTLRVGQLFDKFYWEYQDYYVATWAFNQTYISVFIRAVKQERRLYIQMLGLFFGFVLLLIYNIMHLKYSLSSNDGPIFTMRIVFPMISCFSSYINAWMMLFLNGDIRVKILILVGLREQKLQSSLKMSTSLKDGPIFTMRIVFPMISCFFSYINAWMMLILNNDIRGKILVLFGIREQKLQSA</sequence>
<dbReference type="GO" id="GO:0016020">
    <property type="term" value="C:membrane"/>
    <property type="evidence" value="ECO:0007669"/>
    <property type="project" value="TreeGrafter"/>
</dbReference>